<dbReference type="InterPro" id="IPR000878">
    <property type="entry name" value="4pyrrol_Mease"/>
</dbReference>
<comment type="pathway">
    <text evidence="7">Porphyrin-containing compound metabolism; siroheme biosynthesis; precorrin-2 from uroporphyrinogen III: step 1/1.</text>
</comment>
<evidence type="ECO:0000256" key="3">
    <source>
        <dbReference type="ARBA" id="ARBA00022603"/>
    </source>
</evidence>
<dbReference type="NCBIfam" id="NF004790">
    <property type="entry name" value="PRK06136.1"/>
    <property type="match status" value="1"/>
</dbReference>
<dbReference type="CDD" id="cd11642">
    <property type="entry name" value="SUMT"/>
    <property type="match status" value="1"/>
</dbReference>
<evidence type="ECO:0000256" key="1">
    <source>
        <dbReference type="ARBA" id="ARBA00005879"/>
    </source>
</evidence>
<dbReference type="EC" id="2.1.1.107" evidence="2"/>
<evidence type="ECO:0000313" key="11">
    <source>
        <dbReference type="Proteomes" id="UP000598271"/>
    </source>
</evidence>
<feature type="domain" description="Tetrapyrrole methylase" evidence="9">
    <location>
        <begin position="4"/>
        <end position="210"/>
    </location>
</feature>
<dbReference type="InterPro" id="IPR003043">
    <property type="entry name" value="Uropor_MeTrfase_CS"/>
</dbReference>
<proteinExistence type="inferred from homology"/>
<evidence type="ECO:0000256" key="8">
    <source>
        <dbReference type="RuleBase" id="RU003960"/>
    </source>
</evidence>
<reference evidence="10 11" key="1">
    <citation type="journal article" date="2014" name="Int. J. Syst. Evol. Microbiol.">
        <title>Complete genome sequence of Corynebacterium casei LMG S-19264T (=DSM 44701T), isolated from a smear-ripened cheese.</title>
        <authorList>
            <consortium name="US DOE Joint Genome Institute (JGI-PGF)"/>
            <person name="Walter F."/>
            <person name="Albersmeier A."/>
            <person name="Kalinowski J."/>
            <person name="Ruckert C."/>
        </authorList>
    </citation>
    <scope>NUCLEOTIDE SEQUENCE [LARGE SCALE GENOMIC DNA]</scope>
    <source>
        <strain evidence="10 11">KCTC 12866</strain>
    </source>
</reference>
<keyword evidence="4 8" id="KW-0808">Transferase</keyword>
<dbReference type="NCBIfam" id="TIGR01469">
    <property type="entry name" value="cobA_cysG_Cterm"/>
    <property type="match status" value="1"/>
</dbReference>
<accession>A0A8J3D0P0</accession>
<dbReference type="PANTHER" id="PTHR45790">
    <property type="entry name" value="SIROHEME SYNTHASE-RELATED"/>
    <property type="match status" value="1"/>
</dbReference>
<dbReference type="GO" id="GO:0032259">
    <property type="term" value="P:methylation"/>
    <property type="evidence" value="ECO:0007669"/>
    <property type="project" value="UniProtKB-KW"/>
</dbReference>
<keyword evidence="3 8" id="KW-0489">Methyltransferase</keyword>
<evidence type="ECO:0000313" key="10">
    <source>
        <dbReference type="EMBL" id="GHB59060.1"/>
    </source>
</evidence>
<organism evidence="10 11">
    <name type="scientific">Persicitalea jodogahamensis</name>
    <dbReference type="NCBI Taxonomy" id="402147"/>
    <lineage>
        <taxon>Bacteria</taxon>
        <taxon>Pseudomonadati</taxon>
        <taxon>Bacteroidota</taxon>
        <taxon>Cytophagia</taxon>
        <taxon>Cytophagales</taxon>
        <taxon>Spirosomataceae</taxon>
        <taxon>Persicitalea</taxon>
    </lineage>
</organism>
<dbReference type="PANTHER" id="PTHR45790:SF3">
    <property type="entry name" value="S-ADENOSYL-L-METHIONINE-DEPENDENT UROPORPHYRINOGEN III METHYLTRANSFERASE, CHLOROPLASTIC"/>
    <property type="match status" value="1"/>
</dbReference>
<evidence type="ECO:0000256" key="2">
    <source>
        <dbReference type="ARBA" id="ARBA00012162"/>
    </source>
</evidence>
<evidence type="ECO:0000256" key="6">
    <source>
        <dbReference type="ARBA" id="ARBA00023244"/>
    </source>
</evidence>
<dbReference type="PROSITE" id="PS00839">
    <property type="entry name" value="SUMT_1"/>
    <property type="match status" value="1"/>
</dbReference>
<dbReference type="InterPro" id="IPR050161">
    <property type="entry name" value="Siro_Cobalamin_biosynth"/>
</dbReference>
<dbReference type="InterPro" id="IPR006366">
    <property type="entry name" value="CobA/CysG_C"/>
</dbReference>
<dbReference type="SUPFAM" id="SSF53790">
    <property type="entry name" value="Tetrapyrrole methylase"/>
    <property type="match status" value="1"/>
</dbReference>
<keyword evidence="5" id="KW-0949">S-adenosyl-L-methionine</keyword>
<dbReference type="RefSeq" id="WP_189563318.1">
    <property type="nucleotide sequence ID" value="NZ_BMXF01000001.1"/>
</dbReference>
<dbReference type="Pfam" id="PF00590">
    <property type="entry name" value="TP_methylase"/>
    <property type="match status" value="1"/>
</dbReference>
<dbReference type="PROSITE" id="PS00840">
    <property type="entry name" value="SUMT_2"/>
    <property type="match status" value="1"/>
</dbReference>
<keyword evidence="6" id="KW-0627">Porphyrin biosynthesis</keyword>
<evidence type="ECO:0000256" key="7">
    <source>
        <dbReference type="ARBA" id="ARBA00025705"/>
    </source>
</evidence>
<dbReference type="Proteomes" id="UP000598271">
    <property type="component" value="Unassembled WGS sequence"/>
</dbReference>
<dbReference type="InterPro" id="IPR035996">
    <property type="entry name" value="4pyrrol_Methylase_sf"/>
</dbReference>
<dbReference type="Gene3D" id="3.40.1010.10">
    <property type="entry name" value="Cobalt-precorrin-4 Transmethylase, Domain 1"/>
    <property type="match status" value="1"/>
</dbReference>
<dbReference type="FunFam" id="3.40.1010.10:FF:000001">
    <property type="entry name" value="Siroheme synthase"/>
    <property type="match status" value="1"/>
</dbReference>
<comment type="similarity">
    <text evidence="1 8">Belongs to the precorrin methyltransferase family.</text>
</comment>
<evidence type="ECO:0000256" key="5">
    <source>
        <dbReference type="ARBA" id="ARBA00022691"/>
    </source>
</evidence>
<protein>
    <recommendedName>
        <fullName evidence="2">uroporphyrinogen-III C-methyltransferase</fullName>
        <ecNumber evidence="2">2.1.1.107</ecNumber>
    </recommendedName>
</protein>
<sequence>MKPKLTLVGAGPGDEELITLKGIRTLEKADVVLYDDLANRRLLDYCPSRTLKMYVGKRAGRSSFRQEEINALIVRLARKRGHVVRLKGGDPFVFGRGHEEIEFAQARGITCEVVPGVTSCVAVPASQGIPVTRRGISESFWVITATTRSGALSNDLHLAAQSNATVVVLMGMKKLSEICDLYSRIGRGDLPMAVIQNGTRTNETCVVGRVWDMPHLVEEFRQQKQEVGASCDDSRPADTGMENPGVDAPAVLVIGEVVAVHPAYVRAQLQNLSILSDPVMA</sequence>
<dbReference type="Gene3D" id="3.30.950.10">
    <property type="entry name" value="Methyltransferase, Cobalt-precorrin-4 Transmethylase, Domain 2"/>
    <property type="match status" value="1"/>
</dbReference>
<keyword evidence="11" id="KW-1185">Reference proteome</keyword>
<gene>
    <name evidence="10" type="ORF">GCM10007390_10890</name>
</gene>
<dbReference type="AlphaFoldDB" id="A0A8J3D0P0"/>
<dbReference type="EMBL" id="BMXF01000001">
    <property type="protein sequence ID" value="GHB59060.1"/>
    <property type="molecule type" value="Genomic_DNA"/>
</dbReference>
<dbReference type="GO" id="GO:0019354">
    <property type="term" value="P:siroheme biosynthetic process"/>
    <property type="evidence" value="ECO:0007669"/>
    <property type="project" value="InterPro"/>
</dbReference>
<comment type="caution">
    <text evidence="10">The sequence shown here is derived from an EMBL/GenBank/DDBJ whole genome shotgun (WGS) entry which is preliminary data.</text>
</comment>
<evidence type="ECO:0000259" key="9">
    <source>
        <dbReference type="Pfam" id="PF00590"/>
    </source>
</evidence>
<evidence type="ECO:0000256" key="4">
    <source>
        <dbReference type="ARBA" id="ARBA00022679"/>
    </source>
</evidence>
<name>A0A8J3D0P0_9BACT</name>
<dbReference type="InterPro" id="IPR014777">
    <property type="entry name" value="4pyrrole_Mease_sub1"/>
</dbReference>
<dbReference type="GO" id="GO:0004851">
    <property type="term" value="F:uroporphyrin-III C-methyltransferase activity"/>
    <property type="evidence" value="ECO:0007669"/>
    <property type="project" value="UniProtKB-EC"/>
</dbReference>
<dbReference type="InterPro" id="IPR014776">
    <property type="entry name" value="4pyrrole_Mease_sub2"/>
</dbReference>